<comment type="similarity">
    <text evidence="2 4">Belongs to the AB hydrolase superfamily. Lipase family.</text>
</comment>
<organism evidence="7 8">
    <name type="scientific">Drosophila willistoni</name>
    <name type="common">Fruit fly</name>
    <dbReference type="NCBI Taxonomy" id="7260"/>
    <lineage>
        <taxon>Eukaryota</taxon>
        <taxon>Metazoa</taxon>
        <taxon>Ecdysozoa</taxon>
        <taxon>Arthropoda</taxon>
        <taxon>Hexapoda</taxon>
        <taxon>Insecta</taxon>
        <taxon>Pterygota</taxon>
        <taxon>Neoptera</taxon>
        <taxon>Endopterygota</taxon>
        <taxon>Diptera</taxon>
        <taxon>Brachycera</taxon>
        <taxon>Muscomorpha</taxon>
        <taxon>Ephydroidea</taxon>
        <taxon>Drosophilidae</taxon>
        <taxon>Drosophila</taxon>
        <taxon>Sophophora</taxon>
    </lineage>
</organism>
<accession>B4MSF0</accession>
<dbReference type="PANTHER" id="PTHR11610">
    <property type="entry name" value="LIPASE"/>
    <property type="match status" value="1"/>
</dbReference>
<dbReference type="OrthoDB" id="199913at2759"/>
<dbReference type="PhylomeDB" id="B4MSF0"/>
<dbReference type="PANTHER" id="PTHR11610:SF173">
    <property type="entry name" value="LIPASE DOMAIN-CONTAINING PROTEIN-RELATED"/>
    <property type="match status" value="1"/>
</dbReference>
<dbReference type="InterPro" id="IPR013818">
    <property type="entry name" value="Lipase"/>
</dbReference>
<comment type="subcellular location">
    <subcellularLocation>
        <location evidence="1">Secreted</location>
    </subcellularLocation>
</comment>
<keyword evidence="8" id="KW-1185">Reference proteome</keyword>
<dbReference type="GO" id="GO:0016298">
    <property type="term" value="F:lipase activity"/>
    <property type="evidence" value="ECO:0007669"/>
    <property type="project" value="InterPro"/>
</dbReference>
<dbReference type="Pfam" id="PF00151">
    <property type="entry name" value="Lipase"/>
    <property type="match status" value="1"/>
</dbReference>
<dbReference type="PRINTS" id="PR00821">
    <property type="entry name" value="TAGLIPASE"/>
</dbReference>
<feature type="signal peptide" evidence="5">
    <location>
        <begin position="1"/>
        <end position="18"/>
    </location>
</feature>
<feature type="chain" id="PRO_5002815096" description="Lipase domain-containing protein" evidence="5">
    <location>
        <begin position="19"/>
        <end position="318"/>
    </location>
</feature>
<dbReference type="CDD" id="cd00707">
    <property type="entry name" value="Pancreat_lipase_like"/>
    <property type="match status" value="1"/>
</dbReference>
<gene>
    <name evidence="7" type="primary">Dwil\GK19961</name>
    <name evidence="7" type="ORF">Dwil_GK19961</name>
</gene>
<dbReference type="Gene3D" id="3.40.50.1820">
    <property type="entry name" value="alpha/beta hydrolase"/>
    <property type="match status" value="1"/>
</dbReference>
<evidence type="ECO:0000256" key="3">
    <source>
        <dbReference type="ARBA" id="ARBA00022525"/>
    </source>
</evidence>
<keyword evidence="3" id="KW-0964">Secreted</keyword>
<feature type="domain" description="Lipase" evidence="6">
    <location>
        <begin position="35"/>
        <end position="280"/>
    </location>
</feature>
<dbReference type="OMA" id="NNSCAHA"/>
<dbReference type="HOGENOM" id="CLU_027171_2_0_1"/>
<evidence type="ECO:0000256" key="2">
    <source>
        <dbReference type="ARBA" id="ARBA00010701"/>
    </source>
</evidence>
<evidence type="ECO:0000313" key="7">
    <source>
        <dbReference type="EMBL" id="EDW75039.1"/>
    </source>
</evidence>
<dbReference type="KEGG" id="dwi:6641484"/>
<sequence>MWPIALCLILLLVNTIDSRAIADDGDDDGSVQAASYYLYTPLNTNLPHQLIINDVKSVQESNFNPKLPTKIIIHGWTMSYQKIPNNELRTAYQSRGDYNIISIDWSAIAALNYIEAKIKAPRVGASCASFVQFMVNEFGLDVSNLVVIGHSMGAHIAGFCGKDLKTISNGQLKLGHIVALDPAFPLYLYDVTDGRLHEDDAKNVICLHTNGLFKGQLAVMGHTDYYANGGRKQPGCGLDLDGGCAHARAVHFFAEAIRQVSSFAPYAECANYSDFLLNNGKCDGLTFGVELDDPLDVINLPGIYTFTTKEASPYGQLL</sequence>
<protein>
    <recommendedName>
        <fullName evidence="6">Lipase domain-containing protein</fullName>
    </recommendedName>
</protein>
<dbReference type="GO" id="GO:0005615">
    <property type="term" value="C:extracellular space"/>
    <property type="evidence" value="ECO:0007669"/>
    <property type="project" value="TreeGrafter"/>
</dbReference>
<evidence type="ECO:0000313" key="8">
    <source>
        <dbReference type="Proteomes" id="UP000007798"/>
    </source>
</evidence>
<proteinExistence type="inferred from homology"/>
<dbReference type="EMBL" id="CH963851">
    <property type="protein sequence ID" value="EDW75039.1"/>
    <property type="molecule type" value="Genomic_DNA"/>
</dbReference>
<keyword evidence="5" id="KW-0732">Signal</keyword>
<dbReference type="InterPro" id="IPR033906">
    <property type="entry name" value="Lipase_N"/>
</dbReference>
<evidence type="ECO:0000256" key="1">
    <source>
        <dbReference type="ARBA" id="ARBA00004613"/>
    </source>
</evidence>
<dbReference type="GO" id="GO:0017171">
    <property type="term" value="F:serine hydrolase activity"/>
    <property type="evidence" value="ECO:0007669"/>
    <property type="project" value="TreeGrafter"/>
</dbReference>
<dbReference type="GO" id="GO:0016042">
    <property type="term" value="P:lipid catabolic process"/>
    <property type="evidence" value="ECO:0007669"/>
    <property type="project" value="TreeGrafter"/>
</dbReference>
<dbReference type="InterPro" id="IPR029058">
    <property type="entry name" value="AB_hydrolase_fold"/>
</dbReference>
<keyword evidence="7" id="KW-0378">Hydrolase</keyword>
<evidence type="ECO:0000256" key="4">
    <source>
        <dbReference type="RuleBase" id="RU004262"/>
    </source>
</evidence>
<name>B4MSF0_DROWI</name>
<dbReference type="InterPro" id="IPR000734">
    <property type="entry name" value="TAG_lipase"/>
</dbReference>
<reference evidence="7 8" key="1">
    <citation type="journal article" date="2007" name="Nature">
        <title>Evolution of genes and genomes on the Drosophila phylogeny.</title>
        <authorList>
            <consortium name="Drosophila 12 Genomes Consortium"/>
            <person name="Clark A.G."/>
            <person name="Eisen M.B."/>
            <person name="Smith D.R."/>
            <person name="Bergman C.M."/>
            <person name="Oliver B."/>
            <person name="Markow T.A."/>
            <person name="Kaufman T.C."/>
            <person name="Kellis M."/>
            <person name="Gelbart W."/>
            <person name="Iyer V.N."/>
            <person name="Pollard D.A."/>
            <person name="Sackton T.B."/>
            <person name="Larracuente A.M."/>
            <person name="Singh N.D."/>
            <person name="Abad J.P."/>
            <person name="Abt D.N."/>
            <person name="Adryan B."/>
            <person name="Aguade M."/>
            <person name="Akashi H."/>
            <person name="Anderson W.W."/>
            <person name="Aquadro C.F."/>
            <person name="Ardell D.H."/>
            <person name="Arguello R."/>
            <person name="Artieri C.G."/>
            <person name="Barbash D.A."/>
            <person name="Barker D."/>
            <person name="Barsanti P."/>
            <person name="Batterham P."/>
            <person name="Batzoglou S."/>
            <person name="Begun D."/>
            <person name="Bhutkar A."/>
            <person name="Blanco E."/>
            <person name="Bosak S.A."/>
            <person name="Bradley R.K."/>
            <person name="Brand A.D."/>
            <person name="Brent M.R."/>
            <person name="Brooks A.N."/>
            <person name="Brown R.H."/>
            <person name="Butlin R.K."/>
            <person name="Caggese C."/>
            <person name="Calvi B.R."/>
            <person name="Bernardo de Carvalho A."/>
            <person name="Caspi A."/>
            <person name="Castrezana S."/>
            <person name="Celniker S.E."/>
            <person name="Chang J.L."/>
            <person name="Chapple C."/>
            <person name="Chatterji S."/>
            <person name="Chinwalla A."/>
            <person name="Civetta A."/>
            <person name="Clifton S.W."/>
            <person name="Comeron J.M."/>
            <person name="Costello J.C."/>
            <person name="Coyne J.A."/>
            <person name="Daub J."/>
            <person name="David R.G."/>
            <person name="Delcher A.L."/>
            <person name="Delehaunty K."/>
            <person name="Do C.B."/>
            <person name="Ebling H."/>
            <person name="Edwards K."/>
            <person name="Eickbush T."/>
            <person name="Evans J.D."/>
            <person name="Filipski A."/>
            <person name="Findeiss S."/>
            <person name="Freyhult E."/>
            <person name="Fulton L."/>
            <person name="Fulton R."/>
            <person name="Garcia A.C."/>
            <person name="Gardiner A."/>
            <person name="Garfield D.A."/>
            <person name="Garvin B.E."/>
            <person name="Gibson G."/>
            <person name="Gilbert D."/>
            <person name="Gnerre S."/>
            <person name="Godfrey J."/>
            <person name="Good R."/>
            <person name="Gotea V."/>
            <person name="Gravely B."/>
            <person name="Greenberg A.J."/>
            <person name="Griffiths-Jones S."/>
            <person name="Gross S."/>
            <person name="Guigo R."/>
            <person name="Gustafson E.A."/>
            <person name="Haerty W."/>
            <person name="Hahn M.W."/>
            <person name="Halligan D.L."/>
            <person name="Halpern A.L."/>
            <person name="Halter G.M."/>
            <person name="Han M.V."/>
            <person name="Heger A."/>
            <person name="Hillier L."/>
            <person name="Hinrichs A.S."/>
            <person name="Holmes I."/>
            <person name="Hoskins R.A."/>
            <person name="Hubisz M.J."/>
            <person name="Hultmark D."/>
            <person name="Huntley M.A."/>
            <person name="Jaffe D.B."/>
            <person name="Jagadeeshan S."/>
            <person name="Jeck W.R."/>
            <person name="Johnson J."/>
            <person name="Jones C.D."/>
            <person name="Jordan W.C."/>
            <person name="Karpen G.H."/>
            <person name="Kataoka E."/>
            <person name="Keightley P.D."/>
            <person name="Kheradpour P."/>
            <person name="Kirkness E.F."/>
            <person name="Koerich L.B."/>
            <person name="Kristiansen K."/>
            <person name="Kudrna D."/>
            <person name="Kulathinal R.J."/>
            <person name="Kumar S."/>
            <person name="Kwok R."/>
            <person name="Lander E."/>
            <person name="Langley C.H."/>
            <person name="Lapoint R."/>
            <person name="Lazzaro B.P."/>
            <person name="Lee S.J."/>
            <person name="Levesque L."/>
            <person name="Li R."/>
            <person name="Lin C.F."/>
            <person name="Lin M.F."/>
            <person name="Lindblad-Toh K."/>
            <person name="Llopart A."/>
            <person name="Long M."/>
            <person name="Low L."/>
            <person name="Lozovsky E."/>
            <person name="Lu J."/>
            <person name="Luo M."/>
            <person name="Machado C.A."/>
            <person name="Makalowski W."/>
            <person name="Marzo M."/>
            <person name="Matsuda M."/>
            <person name="Matzkin L."/>
            <person name="McAllister B."/>
            <person name="McBride C.S."/>
            <person name="McKernan B."/>
            <person name="McKernan K."/>
            <person name="Mendez-Lago M."/>
            <person name="Minx P."/>
            <person name="Mollenhauer M.U."/>
            <person name="Montooth K."/>
            <person name="Mount S.M."/>
            <person name="Mu X."/>
            <person name="Myers E."/>
            <person name="Negre B."/>
            <person name="Newfeld S."/>
            <person name="Nielsen R."/>
            <person name="Noor M.A."/>
            <person name="O'Grady P."/>
            <person name="Pachter L."/>
            <person name="Papaceit M."/>
            <person name="Parisi M.J."/>
            <person name="Parisi M."/>
            <person name="Parts L."/>
            <person name="Pedersen J.S."/>
            <person name="Pesole G."/>
            <person name="Phillippy A.M."/>
            <person name="Ponting C.P."/>
            <person name="Pop M."/>
            <person name="Porcelli D."/>
            <person name="Powell J.R."/>
            <person name="Prohaska S."/>
            <person name="Pruitt K."/>
            <person name="Puig M."/>
            <person name="Quesneville H."/>
            <person name="Ram K.R."/>
            <person name="Rand D."/>
            <person name="Rasmussen M.D."/>
            <person name="Reed L.K."/>
            <person name="Reenan R."/>
            <person name="Reily A."/>
            <person name="Remington K.A."/>
            <person name="Rieger T.T."/>
            <person name="Ritchie M.G."/>
            <person name="Robin C."/>
            <person name="Rogers Y.H."/>
            <person name="Rohde C."/>
            <person name="Rozas J."/>
            <person name="Rubenfield M.J."/>
            <person name="Ruiz A."/>
            <person name="Russo S."/>
            <person name="Salzberg S.L."/>
            <person name="Sanchez-Gracia A."/>
            <person name="Saranga D.J."/>
            <person name="Sato H."/>
            <person name="Schaeffer S.W."/>
            <person name="Schatz M.C."/>
            <person name="Schlenke T."/>
            <person name="Schwartz R."/>
            <person name="Segarra C."/>
            <person name="Singh R.S."/>
            <person name="Sirot L."/>
            <person name="Sirota M."/>
            <person name="Sisneros N.B."/>
            <person name="Smith C.D."/>
            <person name="Smith T.F."/>
            <person name="Spieth J."/>
            <person name="Stage D.E."/>
            <person name="Stark A."/>
            <person name="Stephan W."/>
            <person name="Strausberg R.L."/>
            <person name="Strempel S."/>
            <person name="Sturgill D."/>
            <person name="Sutton G."/>
            <person name="Sutton G.G."/>
            <person name="Tao W."/>
            <person name="Teichmann S."/>
            <person name="Tobari Y.N."/>
            <person name="Tomimura Y."/>
            <person name="Tsolas J.M."/>
            <person name="Valente V.L."/>
            <person name="Venter E."/>
            <person name="Venter J.C."/>
            <person name="Vicario S."/>
            <person name="Vieira F.G."/>
            <person name="Vilella A.J."/>
            <person name="Villasante A."/>
            <person name="Walenz B."/>
            <person name="Wang J."/>
            <person name="Wasserman M."/>
            <person name="Watts T."/>
            <person name="Wilson D."/>
            <person name="Wilson R.K."/>
            <person name="Wing R.A."/>
            <person name="Wolfner M.F."/>
            <person name="Wong A."/>
            <person name="Wong G.K."/>
            <person name="Wu C.I."/>
            <person name="Wu G."/>
            <person name="Yamamoto D."/>
            <person name="Yang H.P."/>
            <person name="Yang S.P."/>
            <person name="Yorke J.A."/>
            <person name="Yoshida K."/>
            <person name="Zdobnov E."/>
            <person name="Zhang P."/>
            <person name="Zhang Y."/>
            <person name="Zimin A.V."/>
            <person name="Baldwin J."/>
            <person name="Abdouelleil A."/>
            <person name="Abdulkadir J."/>
            <person name="Abebe A."/>
            <person name="Abera B."/>
            <person name="Abreu J."/>
            <person name="Acer S.C."/>
            <person name="Aftuck L."/>
            <person name="Alexander A."/>
            <person name="An P."/>
            <person name="Anderson E."/>
            <person name="Anderson S."/>
            <person name="Arachi H."/>
            <person name="Azer M."/>
            <person name="Bachantsang P."/>
            <person name="Barry A."/>
            <person name="Bayul T."/>
            <person name="Berlin A."/>
            <person name="Bessette D."/>
            <person name="Bloom T."/>
            <person name="Blye J."/>
            <person name="Boguslavskiy L."/>
            <person name="Bonnet C."/>
            <person name="Boukhgalter B."/>
            <person name="Bourzgui I."/>
            <person name="Brown A."/>
            <person name="Cahill P."/>
            <person name="Channer S."/>
            <person name="Cheshatsang Y."/>
            <person name="Chuda L."/>
            <person name="Citroen M."/>
            <person name="Collymore A."/>
            <person name="Cooke P."/>
            <person name="Costello M."/>
            <person name="D'Aco K."/>
            <person name="Daza R."/>
            <person name="De Haan G."/>
            <person name="DeGray S."/>
            <person name="DeMaso C."/>
            <person name="Dhargay N."/>
            <person name="Dooley K."/>
            <person name="Dooley E."/>
            <person name="Doricent M."/>
            <person name="Dorje P."/>
            <person name="Dorjee K."/>
            <person name="Dupes A."/>
            <person name="Elong R."/>
            <person name="Falk J."/>
            <person name="Farina A."/>
            <person name="Faro S."/>
            <person name="Ferguson D."/>
            <person name="Fisher S."/>
            <person name="Foley C.D."/>
            <person name="Franke A."/>
            <person name="Friedrich D."/>
            <person name="Gadbois L."/>
            <person name="Gearin G."/>
            <person name="Gearin C.R."/>
            <person name="Giannoukos G."/>
            <person name="Goode T."/>
            <person name="Graham J."/>
            <person name="Grandbois E."/>
            <person name="Grewal S."/>
            <person name="Gyaltsen K."/>
            <person name="Hafez N."/>
            <person name="Hagos B."/>
            <person name="Hall J."/>
            <person name="Henson C."/>
            <person name="Hollinger A."/>
            <person name="Honan T."/>
            <person name="Huard M.D."/>
            <person name="Hughes L."/>
            <person name="Hurhula B."/>
            <person name="Husby M.E."/>
            <person name="Kamat A."/>
            <person name="Kanga B."/>
            <person name="Kashin S."/>
            <person name="Khazanovich D."/>
            <person name="Kisner P."/>
            <person name="Lance K."/>
            <person name="Lara M."/>
            <person name="Lee W."/>
            <person name="Lennon N."/>
            <person name="Letendre F."/>
            <person name="LeVine R."/>
            <person name="Lipovsky A."/>
            <person name="Liu X."/>
            <person name="Liu J."/>
            <person name="Liu S."/>
            <person name="Lokyitsang T."/>
            <person name="Lokyitsang Y."/>
            <person name="Lubonja R."/>
            <person name="Lui A."/>
            <person name="MacDonald P."/>
            <person name="Magnisalis V."/>
            <person name="Maru K."/>
            <person name="Matthews C."/>
            <person name="McCusker W."/>
            <person name="McDonough S."/>
            <person name="Mehta T."/>
            <person name="Meldrim J."/>
            <person name="Meneus L."/>
            <person name="Mihai O."/>
            <person name="Mihalev A."/>
            <person name="Mihova T."/>
            <person name="Mittelman R."/>
            <person name="Mlenga V."/>
            <person name="Montmayeur A."/>
            <person name="Mulrain L."/>
            <person name="Navidi A."/>
            <person name="Naylor J."/>
            <person name="Negash T."/>
            <person name="Nguyen T."/>
            <person name="Nguyen N."/>
            <person name="Nicol R."/>
            <person name="Norbu C."/>
            <person name="Norbu N."/>
            <person name="Novod N."/>
            <person name="O'Neill B."/>
            <person name="Osman S."/>
            <person name="Markiewicz E."/>
            <person name="Oyono O.L."/>
            <person name="Patti C."/>
            <person name="Phunkhang P."/>
            <person name="Pierre F."/>
            <person name="Priest M."/>
            <person name="Raghuraman S."/>
            <person name="Rege F."/>
            <person name="Reyes R."/>
            <person name="Rise C."/>
            <person name="Rogov P."/>
            <person name="Ross K."/>
            <person name="Ryan E."/>
            <person name="Settipalli S."/>
            <person name="Shea T."/>
            <person name="Sherpa N."/>
            <person name="Shi L."/>
            <person name="Shih D."/>
            <person name="Sparrow T."/>
            <person name="Spaulding J."/>
            <person name="Stalker J."/>
            <person name="Stange-Thomann N."/>
            <person name="Stavropoulos S."/>
            <person name="Stone C."/>
            <person name="Strader C."/>
            <person name="Tesfaye S."/>
            <person name="Thomson T."/>
            <person name="Thoulutsang Y."/>
            <person name="Thoulutsang D."/>
            <person name="Topham K."/>
            <person name="Topping I."/>
            <person name="Tsamla T."/>
            <person name="Vassiliev H."/>
            <person name="Vo A."/>
            <person name="Wangchuk T."/>
            <person name="Wangdi T."/>
            <person name="Weiand M."/>
            <person name="Wilkinson J."/>
            <person name="Wilson A."/>
            <person name="Yadav S."/>
            <person name="Young G."/>
            <person name="Yu Q."/>
            <person name="Zembek L."/>
            <person name="Zhong D."/>
            <person name="Zimmer A."/>
            <person name="Zwirko Z."/>
            <person name="Jaffe D.B."/>
            <person name="Alvarez P."/>
            <person name="Brockman W."/>
            <person name="Butler J."/>
            <person name="Chin C."/>
            <person name="Gnerre S."/>
            <person name="Grabherr M."/>
            <person name="Kleber M."/>
            <person name="Mauceli E."/>
            <person name="MacCallum I."/>
        </authorList>
    </citation>
    <scope>NUCLEOTIDE SEQUENCE [LARGE SCALE GENOMIC DNA]</scope>
    <source>
        <strain evidence="8">Tucson 14030-0811.24</strain>
    </source>
</reference>
<dbReference type="InParanoid" id="B4MSF0"/>
<dbReference type="Proteomes" id="UP000007798">
    <property type="component" value="Unassembled WGS sequence"/>
</dbReference>
<dbReference type="eggNOG" id="ENOG502SPSF">
    <property type="taxonomic scope" value="Eukaryota"/>
</dbReference>
<evidence type="ECO:0000259" key="6">
    <source>
        <dbReference type="Pfam" id="PF00151"/>
    </source>
</evidence>
<evidence type="ECO:0000256" key="5">
    <source>
        <dbReference type="SAM" id="SignalP"/>
    </source>
</evidence>
<dbReference type="SUPFAM" id="SSF53474">
    <property type="entry name" value="alpha/beta-Hydrolases"/>
    <property type="match status" value="1"/>
</dbReference>
<dbReference type="AlphaFoldDB" id="B4MSF0"/>